<evidence type="ECO:0000259" key="11">
    <source>
        <dbReference type="Pfam" id="PF00593"/>
    </source>
</evidence>
<evidence type="ECO:0000256" key="3">
    <source>
        <dbReference type="ARBA" id="ARBA00022452"/>
    </source>
</evidence>
<dbReference type="Pfam" id="PF00593">
    <property type="entry name" value="TonB_dep_Rec_b-barrel"/>
    <property type="match status" value="1"/>
</dbReference>
<sequence>MPYSRYILLVTASLLATAIAMPAFAQTVSPASEGVADSAAAASPGTDPAVVPQEDDEIIVTGTRAPGRSRLDSVSPVDVLSGDALRAQGTTELADALATVAPSIDFPRQAAVDGTDAIRPATLRGLSPDQTLVLINGNRAHPSALLNINGSVGRGSAAVDLNTIPTVALDRVEVLREGASAQYGSDAIAGVVNLRLREARSGGGGSVTFGQFVTSYDAARISRDARDGESLTVSGWQGFGLGADGFLTVSGEYVTRQPTNRADLDPRGPAPLRIRARFGDPEVEQGTGYVNAAVPLGDGGWTAYANGGFQLRDSESAAFPRVVGAGNANAEAVSGLYSGGFLPLIATRSKDYNATGGVRGELGGWNVDLSATYGRNTINFATRNSANATYGNATLTDFDSGRLNYDQFVAGLDVAREYSFGPAVINFAAGGEYRREGFKIGAGEPESYNRAPGAAANLGSGAQGFLGFQPANEVDVHRSNGSIYGDVEARLWDRLTIGVAARGESYSDFGETATGKVSARYDIAPWLAFRGSISTGFRAPSLQQQFYTSTQTLVTGNQILETGLYPVSSDIARALGALPLDPEKSRQYSLGTVIRAGGFSLTVDAYRIRIRDQIALSENIQAAASPAVASLLAPFGVQAARFFINGITTTTKGLDVVAAYTLRTGTLGSFALSAAANLNDIKVNRIPTSTATLDPAPSLFGRNRILTIEDGTPGTKLVGSVDWRLEDLGVTLRAIHYGNVLQPGTTAASDIDTGRHTLVDLEARYRFNDSVALAIGADNLFDVYPATSPAALNNNGVTAFPYYSPFGFNGRQIYGRLNLNW</sequence>
<keyword evidence="3 8" id="KW-1134">Transmembrane beta strand</keyword>
<gene>
    <name evidence="13" type="ORF">ILT43_14820</name>
</gene>
<keyword evidence="14" id="KW-1185">Reference proteome</keyword>
<comment type="caution">
    <text evidence="13">The sequence shown here is derived from an EMBL/GenBank/DDBJ whole genome shotgun (WGS) entry which is preliminary data.</text>
</comment>
<evidence type="ECO:0000256" key="10">
    <source>
        <dbReference type="SAM" id="SignalP"/>
    </source>
</evidence>
<organism evidence="13 14">
    <name type="scientific">Sphingomonas longa</name>
    <dbReference type="NCBI Taxonomy" id="2778730"/>
    <lineage>
        <taxon>Bacteria</taxon>
        <taxon>Pseudomonadati</taxon>
        <taxon>Pseudomonadota</taxon>
        <taxon>Alphaproteobacteria</taxon>
        <taxon>Sphingomonadales</taxon>
        <taxon>Sphingomonadaceae</taxon>
        <taxon>Sphingomonas</taxon>
    </lineage>
</organism>
<proteinExistence type="inferred from homology"/>
<keyword evidence="4 8" id="KW-0812">Transmembrane</keyword>
<evidence type="ECO:0000256" key="2">
    <source>
        <dbReference type="ARBA" id="ARBA00022448"/>
    </source>
</evidence>
<name>A0ABS2DAY5_9SPHN</name>
<feature type="domain" description="TonB-dependent receptor plug" evidence="12">
    <location>
        <begin position="72"/>
        <end position="191"/>
    </location>
</feature>
<dbReference type="InterPro" id="IPR012910">
    <property type="entry name" value="Plug_dom"/>
</dbReference>
<evidence type="ECO:0000256" key="5">
    <source>
        <dbReference type="ARBA" id="ARBA00023077"/>
    </source>
</evidence>
<feature type="signal peptide" evidence="10">
    <location>
        <begin position="1"/>
        <end position="25"/>
    </location>
</feature>
<feature type="domain" description="TonB-dependent receptor-like beta-barrel" evidence="11">
    <location>
        <begin position="348"/>
        <end position="780"/>
    </location>
</feature>
<dbReference type="InterPro" id="IPR020559">
    <property type="entry name" value="PRibGlycinamide_synth_CS"/>
</dbReference>
<keyword evidence="7 8" id="KW-0998">Cell outer membrane</keyword>
<evidence type="ECO:0000256" key="4">
    <source>
        <dbReference type="ARBA" id="ARBA00022692"/>
    </source>
</evidence>
<dbReference type="SUPFAM" id="SSF56935">
    <property type="entry name" value="Porins"/>
    <property type="match status" value="1"/>
</dbReference>
<protein>
    <submittedName>
        <fullName evidence="13">TonB-dependent receptor</fullName>
    </submittedName>
</protein>
<dbReference type="InterPro" id="IPR036942">
    <property type="entry name" value="Beta-barrel_TonB_sf"/>
</dbReference>
<dbReference type="PROSITE" id="PS52016">
    <property type="entry name" value="TONB_DEPENDENT_REC_3"/>
    <property type="match status" value="1"/>
</dbReference>
<dbReference type="Gene3D" id="2.40.170.20">
    <property type="entry name" value="TonB-dependent receptor, beta-barrel domain"/>
    <property type="match status" value="1"/>
</dbReference>
<accession>A0ABS2DAY5</accession>
<evidence type="ECO:0000256" key="7">
    <source>
        <dbReference type="ARBA" id="ARBA00023237"/>
    </source>
</evidence>
<evidence type="ECO:0000313" key="14">
    <source>
        <dbReference type="Proteomes" id="UP000763641"/>
    </source>
</evidence>
<comment type="subcellular location">
    <subcellularLocation>
        <location evidence="1 8">Cell outer membrane</location>
        <topology evidence="1 8">Multi-pass membrane protein</topology>
    </subcellularLocation>
</comment>
<evidence type="ECO:0000259" key="12">
    <source>
        <dbReference type="Pfam" id="PF07715"/>
    </source>
</evidence>
<keyword evidence="10" id="KW-0732">Signal</keyword>
<evidence type="ECO:0000313" key="13">
    <source>
        <dbReference type="EMBL" id="MBM6577653.1"/>
    </source>
</evidence>
<keyword evidence="13" id="KW-0675">Receptor</keyword>
<feature type="chain" id="PRO_5045362868" evidence="10">
    <location>
        <begin position="26"/>
        <end position="821"/>
    </location>
</feature>
<dbReference type="PANTHER" id="PTHR47234">
    <property type="match status" value="1"/>
</dbReference>
<dbReference type="Gene3D" id="2.170.130.10">
    <property type="entry name" value="TonB-dependent receptor, plug domain"/>
    <property type="match status" value="1"/>
</dbReference>
<evidence type="ECO:0000256" key="6">
    <source>
        <dbReference type="ARBA" id="ARBA00023136"/>
    </source>
</evidence>
<keyword evidence="2 8" id="KW-0813">Transport</keyword>
<keyword evidence="6 8" id="KW-0472">Membrane</keyword>
<dbReference type="PROSITE" id="PS00184">
    <property type="entry name" value="GARS"/>
    <property type="match status" value="1"/>
</dbReference>
<evidence type="ECO:0000256" key="8">
    <source>
        <dbReference type="PROSITE-ProRule" id="PRU01360"/>
    </source>
</evidence>
<reference evidence="13 14" key="1">
    <citation type="submission" date="2020-12" db="EMBL/GenBank/DDBJ databases">
        <title>Sphingomonas sp.</title>
        <authorList>
            <person name="Kim M.K."/>
        </authorList>
    </citation>
    <scope>NUCLEOTIDE SEQUENCE [LARGE SCALE GENOMIC DNA]</scope>
    <source>
        <strain evidence="13 14">BT552</strain>
    </source>
</reference>
<dbReference type="EMBL" id="JAFEMC010000004">
    <property type="protein sequence ID" value="MBM6577653.1"/>
    <property type="molecule type" value="Genomic_DNA"/>
</dbReference>
<dbReference type="InterPro" id="IPR000531">
    <property type="entry name" value="Beta-barrel_TonB"/>
</dbReference>
<dbReference type="InterPro" id="IPR037066">
    <property type="entry name" value="Plug_dom_sf"/>
</dbReference>
<evidence type="ECO:0000256" key="1">
    <source>
        <dbReference type="ARBA" id="ARBA00004571"/>
    </source>
</evidence>
<comment type="similarity">
    <text evidence="8 9">Belongs to the TonB-dependent receptor family.</text>
</comment>
<dbReference type="Proteomes" id="UP000763641">
    <property type="component" value="Unassembled WGS sequence"/>
</dbReference>
<dbReference type="InterPro" id="IPR039426">
    <property type="entry name" value="TonB-dep_rcpt-like"/>
</dbReference>
<evidence type="ECO:0000256" key="9">
    <source>
        <dbReference type="RuleBase" id="RU003357"/>
    </source>
</evidence>
<dbReference type="CDD" id="cd01347">
    <property type="entry name" value="ligand_gated_channel"/>
    <property type="match status" value="1"/>
</dbReference>
<dbReference type="Pfam" id="PF07715">
    <property type="entry name" value="Plug"/>
    <property type="match status" value="1"/>
</dbReference>
<keyword evidence="5 9" id="KW-0798">TonB box</keyword>
<dbReference type="PANTHER" id="PTHR47234:SF3">
    <property type="entry name" value="SECRETIN_TONB SHORT N-TERMINAL DOMAIN-CONTAINING PROTEIN"/>
    <property type="match status" value="1"/>
</dbReference>